<dbReference type="SUPFAM" id="SSF56601">
    <property type="entry name" value="beta-lactamase/transpeptidase-like"/>
    <property type="match status" value="1"/>
</dbReference>
<dbReference type="Pfam" id="PF00144">
    <property type="entry name" value="Beta-lactamase"/>
    <property type="match status" value="1"/>
</dbReference>
<accession>A0A1H7VWU9</accession>
<sequence length="440" mass="49637">MIKNITCIAFLISYTITAQTFNTAKLDSLFNLLDTHNQGMGSISIYKKGKEIYKNSIGYLDLENKVKANSETKYRIGSITKTFTATIIMQLVEEKKLKLETLLSDYFPKVSNSDKITIEHMLRHRSGLFNLTEDEDFMTWMVVSNTRKQMIDRLLKKGPKFQPDEKTAYSNTNYLLLSYIAEEIEGKTYAEILESKIIKPLHLKRTAYGKKINTNNNEAISYVMNDDKWVKIEKHTDMSVPIGAGAIVSTPTEVNIFYNSLFSEKLVSKTSLEKMMDTSTGMGIGLGGETFFNKQAYGHNGGIDGFQSLTMYLPEEEIVVSYIGNGVVMSPNNCIVNVLKSYYDQDYKLPVFRAPLEFTTGELDVYLGVYVSESFPFQITFTKDNTTLIASAKDGPTFPLVGYQKNGFKSDRAGATANFDPGNNTMILELNGNEVYFKRK</sequence>
<evidence type="ECO:0000313" key="2">
    <source>
        <dbReference type="EMBL" id="SEM13369.1"/>
    </source>
</evidence>
<keyword evidence="3" id="KW-1185">Reference proteome</keyword>
<evidence type="ECO:0000259" key="1">
    <source>
        <dbReference type="Pfam" id="PF00144"/>
    </source>
</evidence>
<dbReference type="Proteomes" id="UP000198521">
    <property type="component" value="Unassembled WGS sequence"/>
</dbReference>
<dbReference type="PANTHER" id="PTHR46825:SF9">
    <property type="entry name" value="BETA-LACTAMASE-RELATED DOMAIN-CONTAINING PROTEIN"/>
    <property type="match status" value="1"/>
</dbReference>
<reference evidence="2 3" key="1">
    <citation type="submission" date="2016-10" db="EMBL/GenBank/DDBJ databases">
        <authorList>
            <person name="de Groot N.N."/>
        </authorList>
    </citation>
    <scope>NUCLEOTIDE SEQUENCE [LARGE SCALE GENOMIC DNA]</scope>
    <source>
        <strain evidence="2 3">DSM 25232</strain>
    </source>
</reference>
<organism evidence="2 3">
    <name type="scientific">Aquimarina amphilecti</name>
    <dbReference type="NCBI Taxonomy" id="1038014"/>
    <lineage>
        <taxon>Bacteria</taxon>
        <taxon>Pseudomonadati</taxon>
        <taxon>Bacteroidota</taxon>
        <taxon>Flavobacteriia</taxon>
        <taxon>Flavobacteriales</taxon>
        <taxon>Flavobacteriaceae</taxon>
        <taxon>Aquimarina</taxon>
    </lineage>
</organism>
<dbReference type="RefSeq" id="WP_091412065.1">
    <property type="nucleotide sequence ID" value="NZ_FOAB01000009.1"/>
</dbReference>
<dbReference type="AlphaFoldDB" id="A0A1H7VWU9"/>
<dbReference type="Gene3D" id="3.40.710.10">
    <property type="entry name" value="DD-peptidase/beta-lactamase superfamily"/>
    <property type="match status" value="1"/>
</dbReference>
<dbReference type="EMBL" id="FOAB01000009">
    <property type="protein sequence ID" value="SEM13369.1"/>
    <property type="molecule type" value="Genomic_DNA"/>
</dbReference>
<dbReference type="InterPro" id="IPR050491">
    <property type="entry name" value="AmpC-like"/>
</dbReference>
<name>A0A1H7VWU9_AQUAM</name>
<proteinExistence type="predicted"/>
<evidence type="ECO:0000313" key="3">
    <source>
        <dbReference type="Proteomes" id="UP000198521"/>
    </source>
</evidence>
<dbReference type="STRING" id="1038014.SAMN04487910_4229"/>
<gene>
    <name evidence="2" type="ORF">SAMN04487910_4229</name>
</gene>
<protein>
    <submittedName>
        <fullName evidence="2">CubicO group peptidase, beta-lactamase class C family</fullName>
    </submittedName>
</protein>
<dbReference type="InterPro" id="IPR001466">
    <property type="entry name" value="Beta-lactam-related"/>
</dbReference>
<dbReference type="PANTHER" id="PTHR46825">
    <property type="entry name" value="D-ALANYL-D-ALANINE-CARBOXYPEPTIDASE/ENDOPEPTIDASE AMPH"/>
    <property type="match status" value="1"/>
</dbReference>
<dbReference type="OrthoDB" id="9793489at2"/>
<feature type="domain" description="Beta-lactamase-related" evidence="1">
    <location>
        <begin position="42"/>
        <end position="328"/>
    </location>
</feature>
<dbReference type="InterPro" id="IPR012338">
    <property type="entry name" value="Beta-lactam/transpept-like"/>
</dbReference>